<organism evidence="1 2">
    <name type="scientific">Knipowitschia caucasica</name>
    <name type="common">Caucasian dwarf goby</name>
    <name type="synonym">Pomatoschistus caucasicus</name>
    <dbReference type="NCBI Taxonomy" id="637954"/>
    <lineage>
        <taxon>Eukaryota</taxon>
        <taxon>Metazoa</taxon>
        <taxon>Chordata</taxon>
        <taxon>Craniata</taxon>
        <taxon>Vertebrata</taxon>
        <taxon>Euteleostomi</taxon>
        <taxon>Actinopterygii</taxon>
        <taxon>Neopterygii</taxon>
        <taxon>Teleostei</taxon>
        <taxon>Neoteleostei</taxon>
        <taxon>Acanthomorphata</taxon>
        <taxon>Gobiaria</taxon>
        <taxon>Gobiiformes</taxon>
        <taxon>Gobioidei</taxon>
        <taxon>Gobiidae</taxon>
        <taxon>Gobiinae</taxon>
        <taxon>Knipowitschia</taxon>
    </lineage>
</organism>
<sequence>MGGEARRGEAGLRCCDTGDGGWCMRVQAGGGGWNVGGWEVGGGRGGGGGGGGRGGGRQGGVLKSGGVGWWGMGASLCGIYSDGIGGVCLVVLVLGVKSSGRLSAEGGARSGIDVLRLPHGLPSRLIIVEPGALINHTEADADPEPLLHSLLPSLSV</sequence>
<keyword evidence="2" id="KW-1185">Reference proteome</keyword>
<gene>
    <name evidence="1" type="ORF">KC01_LOCUS15975</name>
</gene>
<evidence type="ECO:0000313" key="2">
    <source>
        <dbReference type="Proteomes" id="UP001497482"/>
    </source>
</evidence>
<reference evidence="1 2" key="1">
    <citation type="submission" date="2024-04" db="EMBL/GenBank/DDBJ databases">
        <authorList>
            <person name="Waldvogel A.-M."/>
            <person name="Schoenle A."/>
        </authorList>
    </citation>
    <scope>NUCLEOTIDE SEQUENCE [LARGE SCALE GENOMIC DNA]</scope>
</reference>
<dbReference type="Proteomes" id="UP001497482">
    <property type="component" value="Chromosome 17"/>
</dbReference>
<dbReference type="EMBL" id="OZ035839">
    <property type="protein sequence ID" value="CAL1585791.1"/>
    <property type="molecule type" value="Genomic_DNA"/>
</dbReference>
<proteinExistence type="predicted"/>
<dbReference type="AlphaFoldDB" id="A0AAV2KBY2"/>
<accession>A0AAV2KBY2</accession>
<name>A0AAV2KBY2_KNICA</name>
<protein>
    <submittedName>
        <fullName evidence="1">Uncharacterized protein</fullName>
    </submittedName>
</protein>
<evidence type="ECO:0000313" key="1">
    <source>
        <dbReference type="EMBL" id="CAL1585791.1"/>
    </source>
</evidence>